<feature type="region of interest" description="Disordered" evidence="2">
    <location>
        <begin position="448"/>
        <end position="467"/>
    </location>
</feature>
<reference evidence="3" key="1">
    <citation type="journal article" date="2019" name="Sci. Rep.">
        <title>Draft genome of Tanacetum cinerariifolium, the natural source of mosquito coil.</title>
        <authorList>
            <person name="Yamashiro T."/>
            <person name="Shiraishi A."/>
            <person name="Satake H."/>
            <person name="Nakayama K."/>
        </authorList>
    </citation>
    <scope>NUCLEOTIDE SEQUENCE</scope>
</reference>
<feature type="region of interest" description="Disordered" evidence="2">
    <location>
        <begin position="399"/>
        <end position="425"/>
    </location>
</feature>
<evidence type="ECO:0000256" key="1">
    <source>
        <dbReference type="SAM" id="Coils"/>
    </source>
</evidence>
<organism evidence="3">
    <name type="scientific">Tanacetum cinerariifolium</name>
    <name type="common">Dalmatian daisy</name>
    <name type="synonym">Chrysanthemum cinerariifolium</name>
    <dbReference type="NCBI Taxonomy" id="118510"/>
    <lineage>
        <taxon>Eukaryota</taxon>
        <taxon>Viridiplantae</taxon>
        <taxon>Streptophyta</taxon>
        <taxon>Embryophyta</taxon>
        <taxon>Tracheophyta</taxon>
        <taxon>Spermatophyta</taxon>
        <taxon>Magnoliopsida</taxon>
        <taxon>eudicotyledons</taxon>
        <taxon>Gunneridae</taxon>
        <taxon>Pentapetalae</taxon>
        <taxon>asterids</taxon>
        <taxon>campanulids</taxon>
        <taxon>Asterales</taxon>
        <taxon>Asteraceae</taxon>
        <taxon>Asteroideae</taxon>
        <taxon>Anthemideae</taxon>
        <taxon>Anthemidinae</taxon>
        <taxon>Tanacetum</taxon>
    </lineage>
</organism>
<proteinExistence type="predicted"/>
<feature type="coiled-coil region" evidence="1">
    <location>
        <begin position="276"/>
        <end position="310"/>
    </location>
</feature>
<dbReference type="AlphaFoldDB" id="A0A6L2JDA0"/>
<evidence type="ECO:0000256" key="2">
    <source>
        <dbReference type="SAM" id="MobiDB-lite"/>
    </source>
</evidence>
<evidence type="ECO:0000313" key="3">
    <source>
        <dbReference type="EMBL" id="GEU33684.1"/>
    </source>
</evidence>
<feature type="compositionally biased region" description="Polar residues" evidence="2">
    <location>
        <begin position="413"/>
        <end position="423"/>
    </location>
</feature>
<dbReference type="EMBL" id="BKCJ010000491">
    <property type="protein sequence ID" value="GEU33684.1"/>
    <property type="molecule type" value="Genomic_DNA"/>
</dbReference>
<comment type="caution">
    <text evidence="3">The sequence shown here is derived from an EMBL/GenBank/DDBJ whole genome shotgun (WGS) entry which is preliminary data.</text>
</comment>
<accession>A0A6L2JDA0</accession>
<sequence>MADTKEMWEAIKSRFGGNDESKKMQKYLLKQQFEGFSVSTSKGLHKGYDRFQTLLSQLKIHGAGVLHEDANQKFLRVFECDVKGTNESSSNTHNVAFLSADNTSNTNDVSTAYSVSSPFVLKSQIKGSSSYTDEVIHSFFANQSSAPQLDYDDLEQINDDDMEEMDLKWIQLVLIRPKWNASIAIKWSILLETAELKGTKIAEEEMLEDIDWSVHVEEDTQNYAMMAYSSSNLGSDNEVQSCSKTCAESYARLKRLHDEQRDKLGDASVEITAYTLALKKKLLAEALKEKEDLKTKFENWQNSSKNLSRMLNTQMSTNDKFGLGYGDYRYGSILSYENKVLQSVFMNKKSDLEDTSVNDRYVDGMHAVPLPMIGNYMPFGPDVEIDYSKFTYGPKQTSVVESDSKPSEYASCKSDSNVETPTSMLKPIDNAPKVVCAPKVWTDAPIIEEYESDSDDDSVSNVQKEKEKPSFAFTDTAKHVKTSRENVKETCTPNHIPKIENQDRNSHTRKAQRTTFSYHKVSAVKGNWDTAVKASAGYNWRNKRNPWNKVFNYNSGSKFRKNVKDPLGNLKSEMAWVPKRN</sequence>
<name>A0A6L2JDA0_TANCI</name>
<keyword evidence="1" id="KW-0175">Coiled coil</keyword>
<protein>
    <submittedName>
        <fullName evidence="3">Uncharacterized protein</fullName>
    </submittedName>
</protein>
<feature type="compositionally biased region" description="Acidic residues" evidence="2">
    <location>
        <begin position="448"/>
        <end position="458"/>
    </location>
</feature>
<gene>
    <name evidence="3" type="ORF">Tci_005662</name>
</gene>